<keyword evidence="4" id="KW-1185">Reference proteome</keyword>
<evidence type="ECO:0000313" key="3">
    <source>
        <dbReference type="EMBL" id="MBW0530001.1"/>
    </source>
</evidence>
<dbReference type="InterPro" id="IPR043502">
    <property type="entry name" value="DNA/RNA_pol_sf"/>
</dbReference>
<reference evidence="3" key="1">
    <citation type="submission" date="2021-03" db="EMBL/GenBank/DDBJ databases">
        <title>Draft genome sequence of rust myrtle Austropuccinia psidii MF-1, a brazilian biotype.</title>
        <authorList>
            <person name="Quecine M.C."/>
            <person name="Pachon D.M.R."/>
            <person name="Bonatelli M.L."/>
            <person name="Correr F.H."/>
            <person name="Franceschini L.M."/>
            <person name="Leite T.F."/>
            <person name="Margarido G.R.A."/>
            <person name="Almeida C.A."/>
            <person name="Ferrarezi J.A."/>
            <person name="Labate C.A."/>
        </authorList>
    </citation>
    <scope>NUCLEOTIDE SEQUENCE</scope>
    <source>
        <strain evidence="3">MF-1</strain>
    </source>
</reference>
<feature type="chain" id="PRO_5040218337" description="Reverse transcriptase Ty1/copia-type domain-containing protein" evidence="1">
    <location>
        <begin position="20"/>
        <end position="186"/>
    </location>
</feature>
<evidence type="ECO:0000256" key="1">
    <source>
        <dbReference type="SAM" id="SignalP"/>
    </source>
</evidence>
<dbReference type="InterPro" id="IPR013103">
    <property type="entry name" value="RVT_2"/>
</dbReference>
<dbReference type="OrthoDB" id="3054497at2759"/>
<evidence type="ECO:0000259" key="2">
    <source>
        <dbReference type="Pfam" id="PF07727"/>
    </source>
</evidence>
<accession>A0A9Q3F408</accession>
<comment type="caution">
    <text evidence="3">The sequence shown here is derived from an EMBL/GenBank/DDBJ whole genome shotgun (WGS) entry which is preliminary data.</text>
</comment>
<keyword evidence="1" id="KW-0732">Signal</keyword>
<sequence>MSLRLLLATTCLQHWKVCSFDVSGAYLYSPVEENVLMEPPTHFIPSLKGKVLHLQKTLYGMKQAGRCWWLHLLGILEKLGFTSCEVDMSLYIFWKDETIIAIWIHVDDGVIASNLPTAIKRFREALCSNFEIKWSENMKQIVGMECTFGEGEVTILQTRITGDILDAYPRRIIQRYSPLPPIPTMT</sequence>
<organism evidence="3 4">
    <name type="scientific">Austropuccinia psidii MF-1</name>
    <dbReference type="NCBI Taxonomy" id="1389203"/>
    <lineage>
        <taxon>Eukaryota</taxon>
        <taxon>Fungi</taxon>
        <taxon>Dikarya</taxon>
        <taxon>Basidiomycota</taxon>
        <taxon>Pucciniomycotina</taxon>
        <taxon>Pucciniomycetes</taxon>
        <taxon>Pucciniales</taxon>
        <taxon>Sphaerophragmiaceae</taxon>
        <taxon>Austropuccinia</taxon>
    </lineage>
</organism>
<dbReference type="Proteomes" id="UP000765509">
    <property type="component" value="Unassembled WGS sequence"/>
</dbReference>
<protein>
    <recommendedName>
        <fullName evidence="2">Reverse transcriptase Ty1/copia-type domain-containing protein</fullName>
    </recommendedName>
</protein>
<dbReference type="EMBL" id="AVOT02035600">
    <property type="protein sequence ID" value="MBW0530001.1"/>
    <property type="molecule type" value="Genomic_DNA"/>
</dbReference>
<dbReference type="AlphaFoldDB" id="A0A9Q3F408"/>
<dbReference type="SUPFAM" id="SSF56672">
    <property type="entry name" value="DNA/RNA polymerases"/>
    <property type="match status" value="1"/>
</dbReference>
<feature type="domain" description="Reverse transcriptase Ty1/copia-type" evidence="2">
    <location>
        <begin position="2"/>
        <end position="166"/>
    </location>
</feature>
<proteinExistence type="predicted"/>
<evidence type="ECO:0000313" key="4">
    <source>
        <dbReference type="Proteomes" id="UP000765509"/>
    </source>
</evidence>
<gene>
    <name evidence="3" type="ORF">O181_069716</name>
</gene>
<feature type="signal peptide" evidence="1">
    <location>
        <begin position="1"/>
        <end position="19"/>
    </location>
</feature>
<name>A0A9Q3F408_9BASI</name>
<dbReference type="Pfam" id="PF07727">
    <property type="entry name" value="RVT_2"/>
    <property type="match status" value="1"/>
</dbReference>